<organism evidence="2 3">
    <name type="scientific">Dictyocaulus viviparus</name>
    <name type="common">Bovine lungworm</name>
    <dbReference type="NCBI Taxonomy" id="29172"/>
    <lineage>
        <taxon>Eukaryota</taxon>
        <taxon>Metazoa</taxon>
        <taxon>Ecdysozoa</taxon>
        <taxon>Nematoda</taxon>
        <taxon>Chromadorea</taxon>
        <taxon>Rhabditida</taxon>
        <taxon>Rhabditina</taxon>
        <taxon>Rhabditomorpha</taxon>
        <taxon>Strongyloidea</taxon>
        <taxon>Metastrongylidae</taxon>
        <taxon>Dictyocaulus</taxon>
    </lineage>
</organism>
<sequence>MKENFASNESPLPPSNLPDPVPARIPRPKISKYALPAENAQTPDEEEEVADRLTPLRSELRSLESESDDDSDDSEGCYDTHEDDLDHENE</sequence>
<keyword evidence="3" id="KW-1185">Reference proteome</keyword>
<dbReference type="AlphaFoldDB" id="A0A0D8XM02"/>
<feature type="compositionally biased region" description="Pro residues" evidence="1">
    <location>
        <begin position="11"/>
        <end position="25"/>
    </location>
</feature>
<evidence type="ECO:0000256" key="1">
    <source>
        <dbReference type="SAM" id="MobiDB-lite"/>
    </source>
</evidence>
<reference evidence="3" key="2">
    <citation type="journal article" date="2016" name="Sci. Rep.">
        <title>Dictyocaulus viviparus genome, variome and transcriptome elucidate lungworm biology and support future intervention.</title>
        <authorList>
            <person name="McNulty S.N."/>
            <person name="Strube C."/>
            <person name="Rosa B.A."/>
            <person name="Martin J.C."/>
            <person name="Tyagi R."/>
            <person name="Choi Y.J."/>
            <person name="Wang Q."/>
            <person name="Hallsworth Pepin K."/>
            <person name="Zhang X."/>
            <person name="Ozersky P."/>
            <person name="Wilson R.K."/>
            <person name="Sternberg P.W."/>
            <person name="Gasser R.B."/>
            <person name="Mitreva M."/>
        </authorList>
    </citation>
    <scope>NUCLEOTIDE SEQUENCE [LARGE SCALE GENOMIC DNA]</scope>
    <source>
        <strain evidence="3">HannoverDv2000</strain>
    </source>
</reference>
<dbReference type="EMBL" id="KN716446">
    <property type="protein sequence ID" value="KJH44814.1"/>
    <property type="molecule type" value="Genomic_DNA"/>
</dbReference>
<feature type="compositionally biased region" description="Acidic residues" evidence="1">
    <location>
        <begin position="65"/>
        <end position="90"/>
    </location>
</feature>
<dbReference type="STRING" id="29172.A0A0D8XM02"/>
<evidence type="ECO:0000313" key="2">
    <source>
        <dbReference type="EMBL" id="KJH44814.1"/>
    </source>
</evidence>
<feature type="region of interest" description="Disordered" evidence="1">
    <location>
        <begin position="1"/>
        <end position="90"/>
    </location>
</feature>
<protein>
    <submittedName>
        <fullName evidence="2">Uncharacterized protein</fullName>
    </submittedName>
</protein>
<accession>A0A0D8XM02</accession>
<reference evidence="2 3" key="1">
    <citation type="submission" date="2013-11" db="EMBL/GenBank/DDBJ databases">
        <title>Draft genome of the bovine lungworm Dictyocaulus viviparus.</title>
        <authorList>
            <person name="Mitreva M."/>
        </authorList>
    </citation>
    <scope>NUCLEOTIDE SEQUENCE [LARGE SCALE GENOMIC DNA]</scope>
    <source>
        <strain evidence="2 3">HannoverDv2000</strain>
    </source>
</reference>
<dbReference type="Proteomes" id="UP000053766">
    <property type="component" value="Unassembled WGS sequence"/>
</dbReference>
<proteinExistence type="predicted"/>
<name>A0A0D8XM02_DICVI</name>
<evidence type="ECO:0000313" key="3">
    <source>
        <dbReference type="Proteomes" id="UP000053766"/>
    </source>
</evidence>
<gene>
    <name evidence="2" type="ORF">DICVIV_09160</name>
</gene>